<keyword evidence="1" id="KW-0547">Nucleotide-binding</keyword>
<dbReference type="OrthoDB" id="9808822at2"/>
<dbReference type="SMART" id="SM00833">
    <property type="entry name" value="CobW_C"/>
    <property type="match status" value="1"/>
</dbReference>
<evidence type="ECO:0000313" key="9">
    <source>
        <dbReference type="Proteomes" id="UP000253383"/>
    </source>
</evidence>
<dbReference type="InterPro" id="IPR051316">
    <property type="entry name" value="Zinc-reg_GTPase_activator"/>
</dbReference>
<evidence type="ECO:0000256" key="4">
    <source>
        <dbReference type="ARBA" id="ARBA00034320"/>
    </source>
</evidence>
<dbReference type="Pfam" id="PF07683">
    <property type="entry name" value="CobW_C"/>
    <property type="match status" value="1"/>
</dbReference>
<dbReference type="GO" id="GO:0000166">
    <property type="term" value="F:nucleotide binding"/>
    <property type="evidence" value="ECO:0007669"/>
    <property type="project" value="UniProtKB-KW"/>
</dbReference>
<evidence type="ECO:0000259" key="7">
    <source>
        <dbReference type="SMART" id="SM00833"/>
    </source>
</evidence>
<dbReference type="GO" id="GO:0005737">
    <property type="term" value="C:cytoplasm"/>
    <property type="evidence" value="ECO:0007669"/>
    <property type="project" value="TreeGrafter"/>
</dbReference>
<keyword evidence="3" id="KW-0143">Chaperone</keyword>
<keyword evidence="2" id="KW-0378">Hydrolase</keyword>
<name>A0A368JFV4_9BACT</name>
<dbReference type="InterPro" id="IPR036627">
    <property type="entry name" value="CobW-likC_sf"/>
</dbReference>
<dbReference type="RefSeq" id="WP_114410094.1">
    <property type="nucleotide sequence ID" value="NZ_QOWE01000041.1"/>
</dbReference>
<dbReference type="CDD" id="cd03112">
    <property type="entry name" value="CobW-like"/>
    <property type="match status" value="1"/>
</dbReference>
<dbReference type="GO" id="GO:0016787">
    <property type="term" value="F:hydrolase activity"/>
    <property type="evidence" value="ECO:0007669"/>
    <property type="project" value="UniProtKB-KW"/>
</dbReference>
<comment type="similarity">
    <text evidence="4">Belongs to the SIMIBI class G3E GTPase family. ZNG1 subfamily.</text>
</comment>
<dbReference type="Pfam" id="PF02492">
    <property type="entry name" value="cobW"/>
    <property type="match status" value="1"/>
</dbReference>
<evidence type="ECO:0000313" key="8">
    <source>
        <dbReference type="EMBL" id="RCR65564.1"/>
    </source>
</evidence>
<dbReference type="InterPro" id="IPR027417">
    <property type="entry name" value="P-loop_NTPase"/>
</dbReference>
<dbReference type="Gene3D" id="3.40.50.300">
    <property type="entry name" value="P-loop containing nucleotide triphosphate hydrolases"/>
    <property type="match status" value="1"/>
</dbReference>
<reference evidence="8 9" key="1">
    <citation type="submission" date="2018-07" db="EMBL/GenBank/DDBJ databases">
        <title>Genome analysis of Larkinella rosea.</title>
        <authorList>
            <person name="Zhou Z."/>
            <person name="Wang G."/>
        </authorList>
    </citation>
    <scope>NUCLEOTIDE SEQUENCE [LARGE SCALE GENOMIC DNA]</scope>
    <source>
        <strain evidence="9">zzj9</strain>
    </source>
</reference>
<comment type="caution">
    <text evidence="8">The sequence shown here is derived from an EMBL/GenBank/DDBJ whole genome shotgun (WGS) entry which is preliminary data.</text>
</comment>
<organism evidence="8 9">
    <name type="scientific">Larkinella punicea</name>
    <dbReference type="NCBI Taxonomy" id="2315727"/>
    <lineage>
        <taxon>Bacteria</taxon>
        <taxon>Pseudomonadati</taxon>
        <taxon>Bacteroidota</taxon>
        <taxon>Cytophagia</taxon>
        <taxon>Cytophagales</taxon>
        <taxon>Spirosomataceae</taxon>
        <taxon>Larkinella</taxon>
    </lineage>
</organism>
<comment type="function">
    <text evidence="5">Zinc chaperone that directly transfers zinc cofactor to target proteins, thereby activating them. Zinc is transferred from the CXCC motif in the GTPase domain to the zinc binding site in target proteins in a process requiring GTP hydrolysis.</text>
</comment>
<evidence type="ECO:0000256" key="6">
    <source>
        <dbReference type="ARBA" id="ARBA00049117"/>
    </source>
</evidence>
<dbReference type="AlphaFoldDB" id="A0A368JFV4"/>
<evidence type="ECO:0000256" key="2">
    <source>
        <dbReference type="ARBA" id="ARBA00022801"/>
    </source>
</evidence>
<dbReference type="Gene3D" id="3.30.1220.10">
    <property type="entry name" value="CobW-like, C-terminal domain"/>
    <property type="match status" value="1"/>
</dbReference>
<protein>
    <submittedName>
        <fullName evidence="8">GTP-binding protein</fullName>
    </submittedName>
</protein>
<sequence>MAKDVTILTGFLGAGKTTFLNALLGDRPQTRFALIENEFGEEGIDGGLVVRPDVDLVELSNGCLCCSLSNDLLDVLEALNDRRDSFDELIIETTGIADPASVAVPFLMLPRVLRDFHLKRVICLVDAELIEDQLRDTEEAIGQISFSDIILINKTDRVSNTYLNSLQDLLRGLNPFAHVLLGHKDNYPIRELMALERDTAGTASVATLRPVPAQPGLSPVQATTQPHSIVPFPSKHHHHAHSDLVSLSFRFAEPIDLTQIYHRLTTLLLFDGKDLYRIKGIIADPTRKERWIVQSVGRTLTLTEGADWQPGEPRITRIVFIGKRLKPAGFEKLLRHCFAKDPQKPVSRLPPTPNL</sequence>
<gene>
    <name evidence="8" type="ORF">DUE52_31355</name>
</gene>
<keyword evidence="9" id="KW-1185">Reference proteome</keyword>
<dbReference type="Proteomes" id="UP000253383">
    <property type="component" value="Unassembled WGS sequence"/>
</dbReference>
<dbReference type="PANTHER" id="PTHR13748">
    <property type="entry name" value="COBW-RELATED"/>
    <property type="match status" value="1"/>
</dbReference>
<dbReference type="SUPFAM" id="SSF52540">
    <property type="entry name" value="P-loop containing nucleoside triphosphate hydrolases"/>
    <property type="match status" value="1"/>
</dbReference>
<evidence type="ECO:0000256" key="5">
    <source>
        <dbReference type="ARBA" id="ARBA00045658"/>
    </source>
</evidence>
<evidence type="ECO:0000256" key="3">
    <source>
        <dbReference type="ARBA" id="ARBA00023186"/>
    </source>
</evidence>
<dbReference type="EMBL" id="QOWE01000041">
    <property type="protein sequence ID" value="RCR65564.1"/>
    <property type="molecule type" value="Genomic_DNA"/>
</dbReference>
<evidence type="ECO:0000256" key="1">
    <source>
        <dbReference type="ARBA" id="ARBA00022741"/>
    </source>
</evidence>
<dbReference type="InterPro" id="IPR011629">
    <property type="entry name" value="CobW-like_C"/>
</dbReference>
<dbReference type="PANTHER" id="PTHR13748:SF62">
    <property type="entry name" value="COBW DOMAIN-CONTAINING PROTEIN"/>
    <property type="match status" value="1"/>
</dbReference>
<feature type="domain" description="CobW C-terminal" evidence="7">
    <location>
        <begin position="244"/>
        <end position="338"/>
    </location>
</feature>
<dbReference type="SUPFAM" id="SSF90002">
    <property type="entry name" value="Hypothetical protein YjiA, C-terminal domain"/>
    <property type="match status" value="1"/>
</dbReference>
<dbReference type="InterPro" id="IPR003495">
    <property type="entry name" value="CobW/HypB/UreG_nucleotide-bd"/>
</dbReference>
<comment type="catalytic activity">
    <reaction evidence="6">
        <text>GTP + H2O = GDP + phosphate + H(+)</text>
        <dbReference type="Rhea" id="RHEA:19669"/>
        <dbReference type="ChEBI" id="CHEBI:15377"/>
        <dbReference type="ChEBI" id="CHEBI:15378"/>
        <dbReference type="ChEBI" id="CHEBI:37565"/>
        <dbReference type="ChEBI" id="CHEBI:43474"/>
        <dbReference type="ChEBI" id="CHEBI:58189"/>
    </reaction>
    <physiologicalReaction direction="left-to-right" evidence="6">
        <dbReference type="Rhea" id="RHEA:19670"/>
    </physiologicalReaction>
</comment>
<accession>A0A368JFV4</accession>
<proteinExistence type="inferred from homology"/>